<dbReference type="FunCoup" id="A0A061G2M1">
    <property type="interactions" value="214"/>
</dbReference>
<dbReference type="EMBL" id="CM001881">
    <property type="protein sequence ID" value="EOY24105.1"/>
    <property type="molecule type" value="Genomic_DNA"/>
</dbReference>
<dbReference type="CDD" id="cd15795">
    <property type="entry name" value="PMEI-Pla_a_1_like"/>
    <property type="match status" value="1"/>
</dbReference>
<evidence type="ECO:0000256" key="3">
    <source>
        <dbReference type="ARBA" id="ARBA00038471"/>
    </source>
</evidence>
<sequence length="253" mass="28031">MDLAGDFLVCYFVRRWWGGGLRARSIRLFKLLCLAFFYFSNFPLISNESLSINKIPCNFFLYKSHFKLSFSSKMENSFPSVCTFIAFFFLLLVSASSDVIQDSCDKAAKGDRNINFDFCVASLEGNPKSKTATSTESLVPISIEMAISNATSISSIISKLLKNKNLDNPTRSCLEDCSELYSDAQPNLEIGGQAVESKDYGTAKTVISAALDAPVTCEDGFKEREGLVSPLTKENDEFFQLTVVPLAFINLLN</sequence>
<keyword evidence="6" id="KW-1185">Reference proteome</keyword>
<name>A0A061G2M1_THECC</name>
<dbReference type="GO" id="GO:0009827">
    <property type="term" value="P:plant-type cell wall modification"/>
    <property type="evidence" value="ECO:0000318"/>
    <property type="project" value="GO_Central"/>
</dbReference>
<dbReference type="AlphaFoldDB" id="A0A061G2M1"/>
<dbReference type="GO" id="GO:0009505">
    <property type="term" value="C:plant-type cell wall"/>
    <property type="evidence" value="ECO:0000318"/>
    <property type="project" value="GO_Central"/>
</dbReference>
<accession>A0A061G2M1</accession>
<dbReference type="InParanoid" id="A0A061G2M1"/>
<dbReference type="InterPro" id="IPR035513">
    <property type="entry name" value="Invertase/methylesterase_inhib"/>
</dbReference>
<keyword evidence="1" id="KW-0732">Signal</keyword>
<dbReference type="Gene3D" id="1.20.140.40">
    <property type="entry name" value="Invertase/pectin methylesterase inhibitor family protein"/>
    <property type="match status" value="1"/>
</dbReference>
<dbReference type="HOGENOM" id="CLU_033761_7_3_1"/>
<dbReference type="SUPFAM" id="SSF101148">
    <property type="entry name" value="Plant invertase/pectin methylesterase inhibitor"/>
    <property type="match status" value="1"/>
</dbReference>
<dbReference type="OMA" id="CMEASEI"/>
<dbReference type="FunFam" id="1.20.140.40:FF:000002">
    <property type="entry name" value="Putative invertase inhibitor"/>
    <property type="match status" value="1"/>
</dbReference>
<keyword evidence="2" id="KW-1015">Disulfide bond</keyword>
<feature type="domain" description="Pectinesterase inhibitor" evidence="4">
    <location>
        <begin position="95"/>
        <end position="248"/>
    </location>
</feature>
<reference evidence="5 6" key="1">
    <citation type="journal article" date="2013" name="Genome Biol.">
        <title>The genome sequence of the most widely cultivated cacao type and its use to identify candidate genes regulating pod color.</title>
        <authorList>
            <person name="Motamayor J.C."/>
            <person name="Mockaitis K."/>
            <person name="Schmutz J."/>
            <person name="Haiminen N."/>
            <person name="Iii D.L."/>
            <person name="Cornejo O."/>
            <person name="Findley S.D."/>
            <person name="Zheng P."/>
            <person name="Utro F."/>
            <person name="Royaert S."/>
            <person name="Saski C."/>
            <person name="Jenkins J."/>
            <person name="Podicheti R."/>
            <person name="Zhao M."/>
            <person name="Scheffler B.E."/>
            <person name="Stack J.C."/>
            <person name="Feltus F.A."/>
            <person name="Mustiga G.M."/>
            <person name="Amores F."/>
            <person name="Phillips W."/>
            <person name="Marelli J.P."/>
            <person name="May G.D."/>
            <person name="Shapiro H."/>
            <person name="Ma J."/>
            <person name="Bustamante C.D."/>
            <person name="Schnell R.J."/>
            <person name="Main D."/>
            <person name="Gilbert D."/>
            <person name="Parida L."/>
            <person name="Kuhn D.N."/>
        </authorList>
    </citation>
    <scope>NUCLEOTIDE SEQUENCE [LARGE SCALE GENOMIC DNA]</scope>
    <source>
        <strain evidence="6">cv. Matina 1-6</strain>
    </source>
</reference>
<dbReference type="GO" id="GO:0004857">
    <property type="term" value="F:enzyme inhibitor activity"/>
    <property type="evidence" value="ECO:0000318"/>
    <property type="project" value="GO_Central"/>
</dbReference>
<dbReference type="PANTHER" id="PTHR35357">
    <property type="entry name" value="OS02G0537100 PROTEIN"/>
    <property type="match status" value="1"/>
</dbReference>
<dbReference type="SMART" id="SM00856">
    <property type="entry name" value="PMEI"/>
    <property type="match status" value="1"/>
</dbReference>
<dbReference type="Gramene" id="EOY24105">
    <property type="protein sequence ID" value="EOY24105"/>
    <property type="gene ID" value="TCM_015798"/>
</dbReference>
<dbReference type="PANTHER" id="PTHR35357:SF17">
    <property type="entry name" value="PECTINESTERASE INHIBITOR 12"/>
    <property type="match status" value="1"/>
</dbReference>
<proteinExistence type="inferred from homology"/>
<comment type="similarity">
    <text evidence="3">Belongs to the PMEI family.</text>
</comment>
<dbReference type="InterPro" id="IPR034088">
    <property type="entry name" value="Pla_a_1-like"/>
</dbReference>
<dbReference type="GO" id="GO:0005576">
    <property type="term" value="C:extracellular region"/>
    <property type="evidence" value="ECO:0007669"/>
    <property type="project" value="UniProtKB-ARBA"/>
</dbReference>
<organism evidence="5 6">
    <name type="scientific">Theobroma cacao</name>
    <name type="common">Cacao</name>
    <name type="synonym">Cocoa</name>
    <dbReference type="NCBI Taxonomy" id="3641"/>
    <lineage>
        <taxon>Eukaryota</taxon>
        <taxon>Viridiplantae</taxon>
        <taxon>Streptophyta</taxon>
        <taxon>Embryophyta</taxon>
        <taxon>Tracheophyta</taxon>
        <taxon>Spermatophyta</taxon>
        <taxon>Magnoliopsida</taxon>
        <taxon>eudicotyledons</taxon>
        <taxon>Gunneridae</taxon>
        <taxon>Pentapetalae</taxon>
        <taxon>rosids</taxon>
        <taxon>malvids</taxon>
        <taxon>Malvales</taxon>
        <taxon>Malvaceae</taxon>
        <taxon>Byttnerioideae</taxon>
        <taxon>Theobroma</taxon>
    </lineage>
</organism>
<dbReference type="InterPro" id="IPR006501">
    <property type="entry name" value="Pectinesterase_inhib_dom"/>
</dbReference>
<gene>
    <name evidence="5" type="ORF">TCM_015798</name>
</gene>
<evidence type="ECO:0000259" key="4">
    <source>
        <dbReference type="SMART" id="SM00856"/>
    </source>
</evidence>
<evidence type="ECO:0000256" key="1">
    <source>
        <dbReference type="ARBA" id="ARBA00022729"/>
    </source>
</evidence>
<dbReference type="STRING" id="3641.A0A061G2M1"/>
<protein>
    <submittedName>
        <fullName evidence="5">Plant invertase/pectin methylesterase inhibitor superfamily protein, putative</fullName>
    </submittedName>
</protein>
<dbReference type="NCBIfam" id="TIGR01614">
    <property type="entry name" value="PME_inhib"/>
    <property type="match status" value="1"/>
</dbReference>
<evidence type="ECO:0000313" key="5">
    <source>
        <dbReference type="EMBL" id="EOY24105.1"/>
    </source>
</evidence>
<dbReference type="Pfam" id="PF04043">
    <property type="entry name" value="PMEI"/>
    <property type="match status" value="1"/>
</dbReference>
<evidence type="ECO:0000313" key="6">
    <source>
        <dbReference type="Proteomes" id="UP000026915"/>
    </source>
</evidence>
<evidence type="ECO:0000256" key="2">
    <source>
        <dbReference type="ARBA" id="ARBA00023157"/>
    </source>
</evidence>
<dbReference type="eggNOG" id="ENOG502RZK0">
    <property type="taxonomic scope" value="Eukaryota"/>
</dbReference>
<dbReference type="Proteomes" id="UP000026915">
    <property type="component" value="Chromosome 3"/>
</dbReference>